<dbReference type="EMBL" id="WNXC01000002">
    <property type="protein sequence ID" value="MBB2149175.1"/>
    <property type="molecule type" value="Genomic_DNA"/>
</dbReference>
<evidence type="ECO:0000313" key="2">
    <source>
        <dbReference type="EMBL" id="MBB2149175.1"/>
    </source>
</evidence>
<comment type="caution">
    <text evidence="2">The sequence shown here is derived from an EMBL/GenBank/DDBJ whole genome shotgun (WGS) entry which is preliminary data.</text>
</comment>
<feature type="transmembrane region" description="Helical" evidence="1">
    <location>
        <begin position="43"/>
        <end position="64"/>
    </location>
</feature>
<organism evidence="2 3">
    <name type="scientific">Pedobacter gandavensis</name>
    <dbReference type="NCBI Taxonomy" id="2679963"/>
    <lineage>
        <taxon>Bacteria</taxon>
        <taxon>Pseudomonadati</taxon>
        <taxon>Bacteroidota</taxon>
        <taxon>Sphingobacteriia</taxon>
        <taxon>Sphingobacteriales</taxon>
        <taxon>Sphingobacteriaceae</taxon>
        <taxon>Pedobacter</taxon>
    </lineage>
</organism>
<keyword evidence="1" id="KW-1133">Transmembrane helix</keyword>
<keyword evidence="1" id="KW-0812">Transmembrane</keyword>
<sequence length="117" mass="13447">MNKAFKTLKEYTALIVAVLLFFVSPFILHYLDPVAATYDAGVFQVINLAVIQFCVYMAITWTVVKNIWPAIGQYFKTSFNHDFKDLSKWQKVSISLSVYFLVFLFLVLLSRVFMTAG</sequence>
<name>A0ABR6EV76_9SPHI</name>
<keyword evidence="3" id="KW-1185">Reference proteome</keyword>
<proteinExistence type="predicted"/>
<feature type="transmembrane region" description="Helical" evidence="1">
    <location>
        <begin position="12"/>
        <end position="31"/>
    </location>
</feature>
<feature type="transmembrane region" description="Helical" evidence="1">
    <location>
        <begin position="94"/>
        <end position="114"/>
    </location>
</feature>
<keyword evidence="1" id="KW-0472">Membrane</keyword>
<dbReference type="Proteomes" id="UP000636110">
    <property type="component" value="Unassembled WGS sequence"/>
</dbReference>
<evidence type="ECO:0000256" key="1">
    <source>
        <dbReference type="SAM" id="Phobius"/>
    </source>
</evidence>
<gene>
    <name evidence="2" type="ORF">GM920_09670</name>
</gene>
<accession>A0ABR6EV76</accession>
<evidence type="ECO:0000313" key="3">
    <source>
        <dbReference type="Proteomes" id="UP000636110"/>
    </source>
</evidence>
<reference evidence="2 3" key="1">
    <citation type="submission" date="2019-11" db="EMBL/GenBank/DDBJ databases">
        <title>Description of Pedobacter sp. LMG 31462T.</title>
        <authorList>
            <person name="Carlier A."/>
            <person name="Qi S."/>
            <person name="Vandamme P."/>
        </authorList>
    </citation>
    <scope>NUCLEOTIDE SEQUENCE [LARGE SCALE GENOMIC DNA]</scope>
    <source>
        <strain evidence="2 3">LMG 31462</strain>
    </source>
</reference>
<dbReference type="RefSeq" id="WP_182956328.1">
    <property type="nucleotide sequence ID" value="NZ_WNXC01000002.1"/>
</dbReference>
<protein>
    <submittedName>
        <fullName evidence="2">Uncharacterized protein</fullName>
    </submittedName>
</protein>